<accession>A0A914WTJ5</accession>
<reference evidence="3" key="1">
    <citation type="submission" date="2022-11" db="UniProtKB">
        <authorList>
            <consortium name="WormBaseParasite"/>
        </authorList>
    </citation>
    <scope>IDENTIFICATION</scope>
</reference>
<evidence type="ECO:0000256" key="1">
    <source>
        <dbReference type="SAM" id="MobiDB-lite"/>
    </source>
</evidence>
<feature type="compositionally biased region" description="Basic and acidic residues" evidence="1">
    <location>
        <begin position="298"/>
        <end position="314"/>
    </location>
</feature>
<feature type="region of interest" description="Disordered" evidence="1">
    <location>
        <begin position="635"/>
        <end position="702"/>
    </location>
</feature>
<feature type="region of interest" description="Disordered" evidence="1">
    <location>
        <begin position="122"/>
        <end position="361"/>
    </location>
</feature>
<feature type="compositionally biased region" description="Low complexity" evidence="1">
    <location>
        <begin position="227"/>
        <end position="246"/>
    </location>
</feature>
<dbReference type="AlphaFoldDB" id="A0A914WTJ5"/>
<evidence type="ECO:0000313" key="2">
    <source>
        <dbReference type="Proteomes" id="UP000887566"/>
    </source>
</evidence>
<feature type="compositionally biased region" description="Basic and acidic residues" evidence="1">
    <location>
        <begin position="439"/>
        <end position="448"/>
    </location>
</feature>
<evidence type="ECO:0000313" key="3">
    <source>
        <dbReference type="WBParaSite" id="PSAMB.scaffold5344size11978.g26424.t1"/>
    </source>
</evidence>
<keyword evidence="2" id="KW-1185">Reference proteome</keyword>
<dbReference type="Proteomes" id="UP000887566">
    <property type="component" value="Unplaced"/>
</dbReference>
<sequence>MAASLAASRKLIERLLPNRAPSFEPSRPRSKIRRGRHYEDAEAAYEAAMANQEVEEERERRQAEGLEDSSSLHVLDESDLRELERKRQQKLKFDLIKEQIAIQQKRVDAEMDRMPDFNPAHDEMPTFRLSSGSTDPFDDSSLVEETRHQSRGPCVDISNSNGGEQLSPLGSPISGDAKHVPRRSARLSTVSDIEHVKHAELITSSTPIKDKKDREQDREDESTEPPVVAQSLSAQSVSAQSISAQSELASTAESNLENQSPIEVDSVAEETPEEEPRPKQSPKASPASATKVKNTAAGKEKEREKEPAAADEIRSPVSKRSKGRGSTSSSATPPSPSPTIRPLSSSKFVGTPRPSGTPNVLLRSVLHKATMERVTRFAPTTPRVNSTLLIARAPPKSGTSRRTRASVFSGVVKDSMEPVPISYENDSTAESSANVSDHNANKTEDRTHSLSKSPSLEAAGRLPTNDASVADAHEVTSKSNGKAPENSTIARDWDADTSMFTTGTPGSRGRVSTSPANSPSLDDSFGDVSLPSASFIARRPSLFEEPIVRVTAANKKKGRDSPVMVLMKPKLKLPENAPGLRRSQRVKVPRLQSHLNQRVVYKTLADGTREVASILDVVIKDKEMKKLRTADPVAMADERQRHQRVVKQRAEQKLAHDPKAQMRAEKKKTLRQKHKRGFDLSHSSDEALAHSLDQVSLLDDED</sequence>
<feature type="compositionally biased region" description="Polar residues" evidence="1">
    <location>
        <begin position="247"/>
        <end position="261"/>
    </location>
</feature>
<name>A0A914WTJ5_9BILA</name>
<dbReference type="WBParaSite" id="PSAMB.scaffold5344size11978.g26424.t1">
    <property type="protein sequence ID" value="PSAMB.scaffold5344size11978.g26424.t1"/>
    <property type="gene ID" value="PSAMB.scaffold5344size11978.g26424"/>
</dbReference>
<feature type="compositionally biased region" description="Polar residues" evidence="1">
    <location>
        <begin position="424"/>
        <end position="438"/>
    </location>
</feature>
<feature type="compositionally biased region" description="Basic residues" evidence="1">
    <location>
        <begin position="665"/>
        <end position="676"/>
    </location>
</feature>
<feature type="compositionally biased region" description="Basic and acidic residues" evidence="1">
    <location>
        <begin position="677"/>
        <end position="688"/>
    </location>
</feature>
<organism evidence="2 3">
    <name type="scientific">Plectus sambesii</name>
    <dbReference type="NCBI Taxonomy" id="2011161"/>
    <lineage>
        <taxon>Eukaryota</taxon>
        <taxon>Metazoa</taxon>
        <taxon>Ecdysozoa</taxon>
        <taxon>Nematoda</taxon>
        <taxon>Chromadorea</taxon>
        <taxon>Plectida</taxon>
        <taxon>Plectina</taxon>
        <taxon>Plectoidea</taxon>
        <taxon>Plectidae</taxon>
        <taxon>Plectus</taxon>
    </lineage>
</organism>
<feature type="compositionally biased region" description="Polar residues" evidence="1">
    <location>
        <begin position="477"/>
        <end position="489"/>
    </location>
</feature>
<feature type="compositionally biased region" description="Polar residues" evidence="1">
    <location>
        <begin position="498"/>
        <end position="521"/>
    </location>
</feature>
<feature type="compositionally biased region" description="Basic and acidic residues" evidence="1">
    <location>
        <begin position="648"/>
        <end position="664"/>
    </location>
</feature>
<feature type="region of interest" description="Disordered" evidence="1">
    <location>
        <begin position="419"/>
        <end position="525"/>
    </location>
</feature>
<feature type="compositionally biased region" description="Basic and acidic residues" evidence="1">
    <location>
        <begin position="208"/>
        <end position="217"/>
    </location>
</feature>
<feature type="region of interest" description="Disordered" evidence="1">
    <location>
        <begin position="18"/>
        <end position="81"/>
    </location>
</feature>
<protein>
    <submittedName>
        <fullName evidence="3">Uncharacterized protein</fullName>
    </submittedName>
</protein>
<proteinExistence type="predicted"/>